<protein>
    <submittedName>
        <fullName evidence="5">MarR family transcriptional regulator</fullName>
    </submittedName>
</protein>
<evidence type="ECO:0000259" key="4">
    <source>
        <dbReference type="PROSITE" id="PS50995"/>
    </source>
</evidence>
<dbReference type="PANTHER" id="PTHR42756:SF1">
    <property type="entry name" value="TRANSCRIPTIONAL REPRESSOR OF EMRAB OPERON"/>
    <property type="match status" value="1"/>
</dbReference>
<evidence type="ECO:0000256" key="2">
    <source>
        <dbReference type="ARBA" id="ARBA00023125"/>
    </source>
</evidence>
<feature type="domain" description="HTH marR-type" evidence="4">
    <location>
        <begin position="1"/>
        <end position="147"/>
    </location>
</feature>
<dbReference type="EMBL" id="JAKREW010000017">
    <property type="protein sequence ID" value="MCG7506739.1"/>
    <property type="molecule type" value="Genomic_DNA"/>
</dbReference>
<dbReference type="Proteomes" id="UP001201701">
    <property type="component" value="Unassembled WGS sequence"/>
</dbReference>
<dbReference type="PANTHER" id="PTHR42756">
    <property type="entry name" value="TRANSCRIPTIONAL REGULATOR, MARR"/>
    <property type="match status" value="1"/>
</dbReference>
<dbReference type="InterPro" id="IPR036388">
    <property type="entry name" value="WH-like_DNA-bd_sf"/>
</dbReference>
<keyword evidence="2" id="KW-0238">DNA-binding</keyword>
<dbReference type="Pfam" id="PF12802">
    <property type="entry name" value="MarR_2"/>
    <property type="match status" value="1"/>
</dbReference>
<keyword evidence="1" id="KW-0805">Transcription regulation</keyword>
<dbReference type="RefSeq" id="WP_239367197.1">
    <property type="nucleotide sequence ID" value="NZ_JAKREW010000017.1"/>
</dbReference>
<comment type="caution">
    <text evidence="5">The sequence shown here is derived from an EMBL/GenBank/DDBJ whole genome shotgun (WGS) entry which is preliminary data.</text>
</comment>
<dbReference type="CDD" id="cd00090">
    <property type="entry name" value="HTH_ARSR"/>
    <property type="match status" value="1"/>
</dbReference>
<evidence type="ECO:0000313" key="6">
    <source>
        <dbReference type="Proteomes" id="UP001201701"/>
    </source>
</evidence>
<dbReference type="PROSITE" id="PS50995">
    <property type="entry name" value="HTH_MARR_2"/>
    <property type="match status" value="1"/>
</dbReference>
<proteinExistence type="predicted"/>
<sequence>MSESETFEIQKVRDASRRIVRELGFMRPTVAGTDLPPSAVHAIIEIGSNERLTAGELGEILNLEKSSVSRMLRKLIDAGEVEERVSPNDARSKLLKLTARGEATLKAINRFGHGQVAAAFLHLSDEERRIVVAGLSAYAEALHRVRTEEG</sequence>
<evidence type="ECO:0000256" key="1">
    <source>
        <dbReference type="ARBA" id="ARBA00023015"/>
    </source>
</evidence>
<evidence type="ECO:0000256" key="3">
    <source>
        <dbReference type="ARBA" id="ARBA00023163"/>
    </source>
</evidence>
<keyword evidence="6" id="KW-1185">Reference proteome</keyword>
<dbReference type="InterPro" id="IPR011991">
    <property type="entry name" value="ArsR-like_HTH"/>
</dbReference>
<dbReference type="SUPFAM" id="SSF46785">
    <property type="entry name" value="Winged helix' DNA-binding domain"/>
    <property type="match status" value="1"/>
</dbReference>
<dbReference type="SMART" id="SM00347">
    <property type="entry name" value="HTH_MARR"/>
    <property type="match status" value="1"/>
</dbReference>
<accession>A0ABS9QH06</accession>
<organism evidence="5 6">
    <name type="scientific">Mesorhizobium retamae</name>
    <dbReference type="NCBI Taxonomy" id="2912854"/>
    <lineage>
        <taxon>Bacteria</taxon>
        <taxon>Pseudomonadati</taxon>
        <taxon>Pseudomonadota</taxon>
        <taxon>Alphaproteobacteria</taxon>
        <taxon>Hyphomicrobiales</taxon>
        <taxon>Phyllobacteriaceae</taxon>
        <taxon>Mesorhizobium</taxon>
    </lineage>
</organism>
<dbReference type="InterPro" id="IPR000835">
    <property type="entry name" value="HTH_MarR-typ"/>
</dbReference>
<reference evidence="5 6" key="1">
    <citation type="submission" date="2022-02" db="EMBL/GenBank/DDBJ databases">
        <title>Draft genome sequence of Mezorhizobium retamae strain IRAMC:0171 isolated from Retama raetam nodules.</title>
        <authorList>
            <person name="Bengaied R."/>
            <person name="Sbissi I."/>
            <person name="Huber K."/>
            <person name="Ghodbane F."/>
            <person name="Nouioui I."/>
            <person name="Tarhouni M."/>
            <person name="Gtari M."/>
        </authorList>
    </citation>
    <scope>NUCLEOTIDE SEQUENCE [LARGE SCALE GENOMIC DNA]</scope>
    <source>
        <strain evidence="5 6">IRAMC:0171</strain>
    </source>
</reference>
<keyword evidence="3" id="KW-0804">Transcription</keyword>
<evidence type="ECO:0000313" key="5">
    <source>
        <dbReference type="EMBL" id="MCG7506739.1"/>
    </source>
</evidence>
<dbReference type="PRINTS" id="PR00598">
    <property type="entry name" value="HTHMARR"/>
</dbReference>
<dbReference type="InterPro" id="IPR036390">
    <property type="entry name" value="WH_DNA-bd_sf"/>
</dbReference>
<name>A0ABS9QH06_9HYPH</name>
<dbReference type="Gene3D" id="1.10.10.10">
    <property type="entry name" value="Winged helix-like DNA-binding domain superfamily/Winged helix DNA-binding domain"/>
    <property type="match status" value="1"/>
</dbReference>
<gene>
    <name evidence="5" type="ORF">L4923_17065</name>
</gene>